<dbReference type="AlphaFoldDB" id="A0A1W1BGZ4"/>
<dbReference type="EMBL" id="FPHN01000015">
    <property type="protein sequence ID" value="SFV52777.1"/>
    <property type="molecule type" value="Genomic_DNA"/>
</dbReference>
<reference evidence="1" key="1">
    <citation type="submission" date="2016-10" db="EMBL/GenBank/DDBJ databases">
        <authorList>
            <person name="de Groot N.N."/>
        </authorList>
    </citation>
    <scope>NUCLEOTIDE SEQUENCE</scope>
</reference>
<accession>A0A1W1BGZ4</accession>
<gene>
    <name evidence="1" type="ORF">MNB_SV-14-341</name>
</gene>
<evidence type="ECO:0000313" key="1">
    <source>
        <dbReference type="EMBL" id="SFV52777.1"/>
    </source>
</evidence>
<evidence type="ECO:0008006" key="2">
    <source>
        <dbReference type="Google" id="ProtNLM"/>
    </source>
</evidence>
<organism evidence="1">
    <name type="scientific">hydrothermal vent metagenome</name>
    <dbReference type="NCBI Taxonomy" id="652676"/>
    <lineage>
        <taxon>unclassified sequences</taxon>
        <taxon>metagenomes</taxon>
        <taxon>ecological metagenomes</taxon>
    </lineage>
</organism>
<protein>
    <recommendedName>
        <fullName evidence="2">LysM domain-containing protein</fullName>
    </recommendedName>
</protein>
<proteinExistence type="predicted"/>
<name>A0A1W1BGZ4_9ZZZZ</name>
<sequence length="233" mass="26548">MKKMLFIAGIALYSTHLVANELDALGDIQLVDESDKSTLFQKGKIIGCTDFGKKKELSCSKKPEEAILSQLPTSQQLDEKDLDNEEDSNEIKNQLKSILAELSALKEKQKANKNTITELRSLVKVLSNKKPIKAKEKLKLVKTGIKRIQPKKSKVHKQTLIRKPIKEVEVYDDHVVIEVQNNESLSTYAQVYYNDNTKYYKIYKANKGKINKNLQIIIGDRLIIPDAISYKEQ</sequence>